<dbReference type="InterPro" id="IPR021139">
    <property type="entry name" value="NYN"/>
</dbReference>
<feature type="compositionally biased region" description="Low complexity" evidence="1">
    <location>
        <begin position="364"/>
        <end position="381"/>
    </location>
</feature>
<sequence>MASSDNISMAVFCDFENVALGVRDANYEKFDIRPVLERLLLKGSIVVKKAYCDWDRYKAFKAPMHEANFEMIEIPHVRQSGKNSADIRLVVDALDLCYTKSHVDTFVIISGDSDFSPLVSKLRENAKRVIGVGVKQSTSDLLVANCDEFIFYDDLVREVRRVAAKRDERKAAPQNNRRPTDDKRKEELEARKVQALEMVVETFDALTSERGDTGKIWASLLKDTLKRRRPDFSETYYGFRTFGNLLEEAQTRGLFEFGRDEKSGTYVFRSANAPLAMPAPELVVVADGDDEAGAQGDEGDAAVEARPEPRRRSRGGRSKGAGRGEAAEQAAPDAVEPEPAEQEAELAEPVEARPEPRGRGRGGRNSYRGAAASAAQDVAVPEPDEVEPAPVAPAALETVEALGDAAGADAKSAAKERRRAPRKPAARKGAAAVAETAPPPAEPVPAPAPVARAEAVPSMADDDFDDDTSDDVDGNVAEGAPVRKKSARPARKPAARSAAPRGRRPAKAKE</sequence>
<dbReference type="AlphaFoldDB" id="A0A7Y2JX26"/>
<evidence type="ECO:0000313" key="4">
    <source>
        <dbReference type="Proteomes" id="UP000533905"/>
    </source>
</evidence>
<reference evidence="3 4" key="1">
    <citation type="submission" date="2020-04" db="EMBL/GenBank/DDBJ databases">
        <title>Massilia sp. nov., a cold adapted bacteria isolated from Arctic soil.</title>
        <authorList>
            <person name="Son J."/>
            <person name="Ka J.-O."/>
        </authorList>
    </citation>
    <scope>NUCLEOTIDE SEQUENCE [LARGE SCALE GENOMIC DNA]</scope>
    <source>
        <strain evidence="3 4">ML15P13</strain>
    </source>
</reference>
<dbReference type="CDD" id="cd11297">
    <property type="entry name" value="PIN_LabA-like_N_1"/>
    <property type="match status" value="1"/>
</dbReference>
<dbReference type="PROSITE" id="PS51644">
    <property type="entry name" value="HTH_OST"/>
    <property type="match status" value="1"/>
</dbReference>
<dbReference type="PANTHER" id="PTHR35811:SF1">
    <property type="entry name" value="HTH OST-TYPE DOMAIN-CONTAINING PROTEIN"/>
    <property type="match status" value="1"/>
</dbReference>
<feature type="compositionally biased region" description="Pro residues" evidence="1">
    <location>
        <begin position="437"/>
        <end position="448"/>
    </location>
</feature>
<dbReference type="EMBL" id="JABAIV010000001">
    <property type="protein sequence ID" value="NNG22150.1"/>
    <property type="molecule type" value="Genomic_DNA"/>
</dbReference>
<keyword evidence="4" id="KW-1185">Reference proteome</keyword>
<dbReference type="Gene3D" id="3.40.50.1010">
    <property type="entry name" value="5'-nuclease"/>
    <property type="match status" value="1"/>
</dbReference>
<accession>A0A7Y2JX26</accession>
<feature type="compositionally biased region" description="Basic residues" evidence="1">
    <location>
        <begin position="501"/>
        <end position="510"/>
    </location>
</feature>
<evidence type="ECO:0000313" key="3">
    <source>
        <dbReference type="EMBL" id="NNG22150.1"/>
    </source>
</evidence>
<feature type="region of interest" description="Disordered" evidence="1">
    <location>
        <begin position="290"/>
        <end position="510"/>
    </location>
</feature>
<feature type="compositionally biased region" description="Acidic residues" evidence="1">
    <location>
        <begin position="335"/>
        <end position="348"/>
    </location>
</feature>
<dbReference type="PANTHER" id="PTHR35811">
    <property type="entry name" value="SLR1870 PROTEIN"/>
    <property type="match status" value="1"/>
</dbReference>
<gene>
    <name evidence="3" type="ORF">HGB41_03945</name>
</gene>
<comment type="caution">
    <text evidence="3">The sequence shown here is derived from an EMBL/GenBank/DDBJ whole genome shotgun (WGS) entry which is preliminary data.</text>
</comment>
<feature type="compositionally biased region" description="Low complexity" evidence="1">
    <location>
        <begin position="388"/>
        <end position="411"/>
    </location>
</feature>
<proteinExistence type="predicted"/>
<feature type="compositionally biased region" description="Basic residues" evidence="1">
    <location>
        <begin position="416"/>
        <end position="426"/>
    </location>
</feature>
<feature type="domain" description="HTH OST-type" evidence="2">
    <location>
        <begin position="195"/>
        <end position="272"/>
    </location>
</feature>
<feature type="compositionally biased region" description="Low complexity" evidence="1">
    <location>
        <begin position="427"/>
        <end position="436"/>
    </location>
</feature>
<feature type="compositionally biased region" description="Acidic residues" evidence="1">
    <location>
        <begin position="290"/>
        <end position="301"/>
    </location>
</feature>
<feature type="compositionally biased region" description="Acidic residues" evidence="1">
    <location>
        <begin position="460"/>
        <end position="473"/>
    </location>
</feature>
<evidence type="ECO:0000256" key="1">
    <source>
        <dbReference type="SAM" id="MobiDB-lite"/>
    </source>
</evidence>
<dbReference type="Proteomes" id="UP000533905">
    <property type="component" value="Unassembled WGS sequence"/>
</dbReference>
<dbReference type="RefSeq" id="WP_171081251.1">
    <property type="nucleotide sequence ID" value="NZ_JABAIV010000001.1"/>
</dbReference>
<feature type="compositionally biased region" description="Basic residues" evidence="1">
    <location>
        <begin position="482"/>
        <end position="494"/>
    </location>
</feature>
<feature type="region of interest" description="Disordered" evidence="1">
    <location>
        <begin position="166"/>
        <end position="185"/>
    </location>
</feature>
<organism evidence="3 4">
    <name type="scientific">Telluria aromaticivorans</name>
    <dbReference type="NCBI Taxonomy" id="2725995"/>
    <lineage>
        <taxon>Bacteria</taxon>
        <taxon>Pseudomonadati</taxon>
        <taxon>Pseudomonadota</taxon>
        <taxon>Betaproteobacteria</taxon>
        <taxon>Burkholderiales</taxon>
        <taxon>Oxalobacteraceae</taxon>
        <taxon>Telluria group</taxon>
        <taxon>Telluria</taxon>
    </lineage>
</organism>
<dbReference type="CDD" id="cd10146">
    <property type="entry name" value="LabA_like_C"/>
    <property type="match status" value="1"/>
</dbReference>
<dbReference type="Pfam" id="PF01936">
    <property type="entry name" value="NYN"/>
    <property type="match status" value="1"/>
</dbReference>
<protein>
    <submittedName>
        <fullName evidence="3">NYN domain-containing protein</fullName>
    </submittedName>
</protein>
<evidence type="ECO:0000259" key="2">
    <source>
        <dbReference type="PROSITE" id="PS51644"/>
    </source>
</evidence>
<name>A0A7Y2JX26_9BURK</name>
<dbReference type="InterPro" id="IPR025605">
    <property type="entry name" value="OST-HTH/LOTUS_dom"/>
</dbReference>
<dbReference type="GO" id="GO:0004540">
    <property type="term" value="F:RNA nuclease activity"/>
    <property type="evidence" value="ECO:0007669"/>
    <property type="project" value="InterPro"/>
</dbReference>